<evidence type="ECO:0000313" key="2">
    <source>
        <dbReference type="Proteomes" id="UP000324222"/>
    </source>
</evidence>
<comment type="caution">
    <text evidence="1">The sequence shown here is derived from an EMBL/GenBank/DDBJ whole genome shotgun (WGS) entry which is preliminary data.</text>
</comment>
<dbReference type="AlphaFoldDB" id="A0A5B7DDF7"/>
<accession>A0A5B7DDF7</accession>
<reference evidence="1 2" key="1">
    <citation type="submission" date="2019-05" db="EMBL/GenBank/DDBJ databases">
        <title>Another draft genome of Portunus trituberculatus and its Hox gene families provides insights of decapod evolution.</title>
        <authorList>
            <person name="Jeong J.-H."/>
            <person name="Song I."/>
            <person name="Kim S."/>
            <person name="Choi T."/>
            <person name="Kim D."/>
            <person name="Ryu S."/>
            <person name="Kim W."/>
        </authorList>
    </citation>
    <scope>NUCLEOTIDE SEQUENCE [LARGE SCALE GENOMIC DNA]</scope>
    <source>
        <tissue evidence="1">Muscle</tissue>
    </source>
</reference>
<sequence>MPWLQDASLESFPSVRLSGCPGESLPGCDSLRGTLEGVVDVKKSICCGDKGVWRLTFILPSDLTTNSLCLCRVYPQDIFETSIKQLAIILQKLMWGIKIVKTVAINLVTNIEPA</sequence>
<name>A0A5B7DDF7_PORTR</name>
<proteinExistence type="predicted"/>
<gene>
    <name evidence="1" type="ORF">E2C01_012169</name>
</gene>
<keyword evidence="2" id="KW-1185">Reference proteome</keyword>
<dbReference type="Proteomes" id="UP000324222">
    <property type="component" value="Unassembled WGS sequence"/>
</dbReference>
<organism evidence="1 2">
    <name type="scientific">Portunus trituberculatus</name>
    <name type="common">Swimming crab</name>
    <name type="synonym">Neptunus trituberculatus</name>
    <dbReference type="NCBI Taxonomy" id="210409"/>
    <lineage>
        <taxon>Eukaryota</taxon>
        <taxon>Metazoa</taxon>
        <taxon>Ecdysozoa</taxon>
        <taxon>Arthropoda</taxon>
        <taxon>Crustacea</taxon>
        <taxon>Multicrustacea</taxon>
        <taxon>Malacostraca</taxon>
        <taxon>Eumalacostraca</taxon>
        <taxon>Eucarida</taxon>
        <taxon>Decapoda</taxon>
        <taxon>Pleocyemata</taxon>
        <taxon>Brachyura</taxon>
        <taxon>Eubrachyura</taxon>
        <taxon>Portunoidea</taxon>
        <taxon>Portunidae</taxon>
        <taxon>Portuninae</taxon>
        <taxon>Portunus</taxon>
    </lineage>
</organism>
<evidence type="ECO:0000313" key="1">
    <source>
        <dbReference type="EMBL" id="MPC19257.1"/>
    </source>
</evidence>
<protein>
    <submittedName>
        <fullName evidence="1">Uncharacterized protein</fullName>
    </submittedName>
</protein>
<dbReference type="EMBL" id="VSRR010000755">
    <property type="protein sequence ID" value="MPC19257.1"/>
    <property type="molecule type" value="Genomic_DNA"/>
</dbReference>